<feature type="region of interest" description="Disordered" evidence="4">
    <location>
        <begin position="1"/>
        <end position="25"/>
    </location>
</feature>
<evidence type="ECO:0000313" key="6">
    <source>
        <dbReference type="Proteomes" id="UP000825935"/>
    </source>
</evidence>
<proteinExistence type="inferred from homology"/>
<dbReference type="InterPro" id="IPR036915">
    <property type="entry name" value="Cyclin-like_sf"/>
</dbReference>
<dbReference type="OMA" id="FVYIDRL"/>
<evidence type="ECO:0000256" key="1">
    <source>
        <dbReference type="ARBA" id="ARBA00007215"/>
    </source>
</evidence>
<dbReference type="PANTHER" id="PTHR15615:SF121">
    <property type="entry name" value="CYCLIN-U1-1"/>
    <property type="match status" value="1"/>
</dbReference>
<organism evidence="5 6">
    <name type="scientific">Ceratopteris richardii</name>
    <name type="common">Triangle waterfern</name>
    <dbReference type="NCBI Taxonomy" id="49495"/>
    <lineage>
        <taxon>Eukaryota</taxon>
        <taxon>Viridiplantae</taxon>
        <taxon>Streptophyta</taxon>
        <taxon>Embryophyta</taxon>
        <taxon>Tracheophyta</taxon>
        <taxon>Polypodiopsida</taxon>
        <taxon>Polypodiidae</taxon>
        <taxon>Polypodiales</taxon>
        <taxon>Pteridineae</taxon>
        <taxon>Pteridaceae</taxon>
        <taxon>Parkerioideae</taxon>
        <taxon>Ceratopteris</taxon>
    </lineage>
</organism>
<dbReference type="CDD" id="cd20604">
    <property type="entry name" value="CYCLIN_AtCycU-like"/>
    <property type="match status" value="1"/>
</dbReference>
<accession>A0A8T2QAV6</accession>
<gene>
    <name evidence="5" type="ORF">KP509_36G016500</name>
</gene>
<dbReference type="AlphaFoldDB" id="A0A8T2QAV6"/>
<name>A0A8T2QAV6_CERRI</name>
<evidence type="ECO:0000256" key="3">
    <source>
        <dbReference type="ARBA" id="ARBA00023306"/>
    </source>
</evidence>
<keyword evidence="3" id="KW-0131">Cell cycle</keyword>
<dbReference type="OrthoDB" id="337735at2759"/>
<evidence type="ECO:0000313" key="5">
    <source>
        <dbReference type="EMBL" id="KAH7280844.1"/>
    </source>
</evidence>
<keyword evidence="6" id="KW-1185">Reference proteome</keyword>
<comment type="caution">
    <text evidence="5">The sequence shown here is derived from an EMBL/GenBank/DDBJ whole genome shotgun (WGS) entry which is preliminary data.</text>
</comment>
<sequence>MGKVHEGDMEVHLAEETVPGASDATEREAPRVLLALAAALERLVGRNERCLKDISEHRKMTIYHGLRPPNISVLKYLERMHKYSNCSPSCFVVGFVYIDHLLHKQPDVPIISLNVHRLLITSVMVATKLLDDCRHYNNAFYARVGGISNAELNALEIDFLFRLDFRLQVTSNMFEGYCSHLEKEMMLAGQRLEKPLSKAVDIASEEIAQEKQRLSEDIQRKLRLVMNHSAVTYANSRNLQSLVSPPSSSLAS</sequence>
<dbReference type="Gene3D" id="1.10.472.10">
    <property type="entry name" value="Cyclin-like"/>
    <property type="match status" value="1"/>
</dbReference>
<dbReference type="PANTHER" id="PTHR15615">
    <property type="match status" value="1"/>
</dbReference>
<evidence type="ECO:0000256" key="4">
    <source>
        <dbReference type="SAM" id="MobiDB-lite"/>
    </source>
</evidence>
<evidence type="ECO:0000256" key="2">
    <source>
        <dbReference type="ARBA" id="ARBA00022618"/>
    </source>
</evidence>
<dbReference type="InterPro" id="IPR013922">
    <property type="entry name" value="Cyclin_PHO80-like"/>
</dbReference>
<comment type="similarity">
    <text evidence="1">Belongs to the cyclin family. Cyclin U/P subfamily.</text>
</comment>
<evidence type="ECO:0008006" key="7">
    <source>
        <dbReference type="Google" id="ProtNLM"/>
    </source>
</evidence>
<dbReference type="GO" id="GO:0019901">
    <property type="term" value="F:protein kinase binding"/>
    <property type="evidence" value="ECO:0007669"/>
    <property type="project" value="InterPro"/>
</dbReference>
<reference evidence="5" key="1">
    <citation type="submission" date="2021-08" db="EMBL/GenBank/DDBJ databases">
        <title>WGS assembly of Ceratopteris richardii.</title>
        <authorList>
            <person name="Marchant D.B."/>
            <person name="Chen G."/>
            <person name="Jenkins J."/>
            <person name="Shu S."/>
            <person name="Leebens-Mack J."/>
            <person name="Grimwood J."/>
            <person name="Schmutz J."/>
            <person name="Soltis P."/>
            <person name="Soltis D."/>
            <person name="Chen Z.-H."/>
        </authorList>
    </citation>
    <scope>NUCLEOTIDE SEQUENCE</scope>
    <source>
        <strain evidence="5">Whitten #5841</strain>
        <tissue evidence="5">Leaf</tissue>
    </source>
</reference>
<dbReference type="GO" id="GO:0051301">
    <property type="term" value="P:cell division"/>
    <property type="evidence" value="ECO:0007669"/>
    <property type="project" value="UniProtKB-KW"/>
</dbReference>
<dbReference type="Pfam" id="PF08613">
    <property type="entry name" value="Cyclin"/>
    <property type="match status" value="1"/>
</dbReference>
<dbReference type="SUPFAM" id="SSF47954">
    <property type="entry name" value="Cyclin-like"/>
    <property type="match status" value="1"/>
</dbReference>
<feature type="compositionally biased region" description="Basic and acidic residues" evidence="4">
    <location>
        <begin position="1"/>
        <end position="15"/>
    </location>
</feature>
<dbReference type="Proteomes" id="UP000825935">
    <property type="component" value="Chromosome 36"/>
</dbReference>
<dbReference type="EMBL" id="CM035441">
    <property type="protein sequence ID" value="KAH7280844.1"/>
    <property type="molecule type" value="Genomic_DNA"/>
</dbReference>
<keyword evidence="2" id="KW-0132">Cell division</keyword>
<protein>
    <recommendedName>
        <fullName evidence="7">Cyclin</fullName>
    </recommendedName>
</protein>